<dbReference type="InterPro" id="IPR001387">
    <property type="entry name" value="Cro/C1-type_HTH"/>
</dbReference>
<evidence type="ECO:0000313" key="3">
    <source>
        <dbReference type="Proteomes" id="UP000530060"/>
    </source>
</evidence>
<keyword evidence="3" id="KW-1185">Reference proteome</keyword>
<dbReference type="SUPFAM" id="SSF47413">
    <property type="entry name" value="lambda repressor-like DNA-binding domains"/>
    <property type="match status" value="1"/>
</dbReference>
<proteinExistence type="predicted"/>
<dbReference type="Pfam" id="PF01381">
    <property type="entry name" value="HTH_3"/>
    <property type="match status" value="1"/>
</dbReference>
<dbReference type="AlphaFoldDB" id="A0A6V6Z514"/>
<dbReference type="SMART" id="SM00530">
    <property type="entry name" value="HTH_XRE"/>
    <property type="match status" value="1"/>
</dbReference>
<dbReference type="Gene3D" id="1.10.260.40">
    <property type="entry name" value="lambda repressor-like DNA-binding domains"/>
    <property type="match status" value="1"/>
</dbReference>
<organism evidence="2 3">
    <name type="scientific">Flavobacterium salmonis</name>
    <dbReference type="NCBI Taxonomy" id="2654844"/>
    <lineage>
        <taxon>Bacteria</taxon>
        <taxon>Pseudomonadati</taxon>
        <taxon>Bacteroidota</taxon>
        <taxon>Flavobacteriia</taxon>
        <taxon>Flavobacteriales</taxon>
        <taxon>Flavobacteriaceae</taxon>
        <taxon>Flavobacterium</taxon>
    </lineage>
</organism>
<comment type="caution">
    <text evidence="2">The sequence shown here is derived from an EMBL/GenBank/DDBJ whole genome shotgun (WGS) entry which is preliminary data.</text>
</comment>
<accession>A0A6V6Z514</accession>
<dbReference type="GO" id="GO:0003677">
    <property type="term" value="F:DNA binding"/>
    <property type="evidence" value="ECO:0007669"/>
    <property type="project" value="InterPro"/>
</dbReference>
<gene>
    <name evidence="2" type="ORF">FLAT13_03464</name>
</gene>
<dbReference type="InterPro" id="IPR010982">
    <property type="entry name" value="Lambda_DNA-bd_dom_sf"/>
</dbReference>
<evidence type="ECO:0000259" key="1">
    <source>
        <dbReference type="PROSITE" id="PS50943"/>
    </source>
</evidence>
<dbReference type="Proteomes" id="UP000530060">
    <property type="component" value="Unassembled WGS sequence"/>
</dbReference>
<name>A0A6V6Z514_9FLAO</name>
<feature type="domain" description="HTH cro/C1-type" evidence="1">
    <location>
        <begin position="18"/>
        <end position="72"/>
    </location>
</feature>
<sequence length="79" mass="9240">MFIITFDDDKTSSAMNRIKDVLEQKGIKQKWLAEQLGKSYNMVNSYAKNRRQPSIEDLYKIAEILDVEVAILLIERKAY</sequence>
<protein>
    <recommendedName>
        <fullName evidence="1">HTH cro/C1-type domain-containing protein</fullName>
    </recommendedName>
</protein>
<dbReference type="PROSITE" id="PS50943">
    <property type="entry name" value="HTH_CROC1"/>
    <property type="match status" value="1"/>
</dbReference>
<reference evidence="2 3" key="1">
    <citation type="submission" date="2020-06" db="EMBL/GenBank/DDBJ databases">
        <authorList>
            <person name="Criscuolo A."/>
        </authorList>
    </citation>
    <scope>NUCLEOTIDE SEQUENCE [LARGE SCALE GENOMIC DNA]</scope>
    <source>
        <strain evidence="3">CIP 111411</strain>
    </source>
</reference>
<dbReference type="CDD" id="cd00093">
    <property type="entry name" value="HTH_XRE"/>
    <property type="match status" value="1"/>
</dbReference>
<evidence type="ECO:0000313" key="2">
    <source>
        <dbReference type="EMBL" id="CAD0006735.1"/>
    </source>
</evidence>
<dbReference type="EMBL" id="CAIJDP010000079">
    <property type="protein sequence ID" value="CAD0006735.1"/>
    <property type="molecule type" value="Genomic_DNA"/>
</dbReference>